<dbReference type="GO" id="GO:0006974">
    <property type="term" value="P:DNA damage response"/>
    <property type="evidence" value="ECO:0007669"/>
    <property type="project" value="InterPro"/>
</dbReference>
<dbReference type="AlphaFoldDB" id="A0A067L7F7"/>
<proteinExistence type="predicted"/>
<accession>A0A067L7F7</accession>
<evidence type="ECO:0000313" key="2">
    <source>
        <dbReference type="Proteomes" id="UP000027138"/>
    </source>
</evidence>
<organism evidence="1 2">
    <name type="scientific">Jatropha curcas</name>
    <name type="common">Barbados nut</name>
    <dbReference type="NCBI Taxonomy" id="180498"/>
    <lineage>
        <taxon>Eukaryota</taxon>
        <taxon>Viridiplantae</taxon>
        <taxon>Streptophyta</taxon>
        <taxon>Embryophyta</taxon>
        <taxon>Tracheophyta</taxon>
        <taxon>Spermatophyta</taxon>
        <taxon>Magnoliopsida</taxon>
        <taxon>eudicotyledons</taxon>
        <taxon>Gunneridae</taxon>
        <taxon>Pentapetalae</taxon>
        <taxon>rosids</taxon>
        <taxon>fabids</taxon>
        <taxon>Malpighiales</taxon>
        <taxon>Euphorbiaceae</taxon>
        <taxon>Crotonoideae</taxon>
        <taxon>Jatropheae</taxon>
        <taxon>Jatropha</taxon>
    </lineage>
</organism>
<gene>
    <name evidence="1" type="ORF">JCGZ_03855</name>
</gene>
<dbReference type="PANTHER" id="PTHR35761:SF1">
    <property type="entry name" value="PROTEIN SENSITIVE TO UV 2"/>
    <property type="match status" value="1"/>
</dbReference>
<name>A0A067L7F7_JATCU</name>
<dbReference type="InterPro" id="IPR044952">
    <property type="entry name" value="SUV2"/>
</dbReference>
<dbReference type="Proteomes" id="UP000027138">
    <property type="component" value="Unassembled WGS sequence"/>
</dbReference>
<protein>
    <submittedName>
        <fullName evidence="1">Uncharacterized protein</fullName>
    </submittedName>
</protein>
<dbReference type="OrthoDB" id="645074at2759"/>
<evidence type="ECO:0000313" key="1">
    <source>
        <dbReference type="EMBL" id="KDP40440.1"/>
    </source>
</evidence>
<dbReference type="EMBL" id="KK914329">
    <property type="protein sequence ID" value="KDP40440.1"/>
    <property type="molecule type" value="Genomic_DNA"/>
</dbReference>
<dbReference type="SUPFAM" id="SSF48371">
    <property type="entry name" value="ARM repeat"/>
    <property type="match status" value="1"/>
</dbReference>
<dbReference type="InterPro" id="IPR016024">
    <property type="entry name" value="ARM-type_fold"/>
</dbReference>
<reference evidence="1 2" key="1">
    <citation type="journal article" date="2014" name="PLoS ONE">
        <title>Global Analysis of Gene Expression Profiles in Physic Nut (Jatropha curcas L.) Seedlings Exposed to Salt Stress.</title>
        <authorList>
            <person name="Zhang L."/>
            <person name="Zhang C."/>
            <person name="Wu P."/>
            <person name="Chen Y."/>
            <person name="Li M."/>
            <person name="Jiang H."/>
            <person name="Wu G."/>
        </authorList>
    </citation>
    <scope>NUCLEOTIDE SEQUENCE [LARGE SCALE GENOMIC DNA]</scope>
    <source>
        <strain evidence="2">cv. GZQX0401</strain>
        <tissue evidence="1">Young leaves</tissue>
    </source>
</reference>
<dbReference type="PANTHER" id="PTHR35761">
    <property type="entry name" value="ATR INTERACTING PROTEIN"/>
    <property type="match status" value="1"/>
</dbReference>
<sequence>MACPADFHFLFGHMSMNMPSKFGDFVAAGGSSNAALQQHLHFFQASEAAKVSHLYFALTKICNGLLQLEALLGPLVDLCYLENVAILCSALSILRVFLKHLFSSGRKLEERDSVKVEGAKSGNNLKERGLFGSSEEASCASRRPFGTTFSDLQILCKKGTWNVDTGFSLSCVNWISLFDLLHQIALSKTEERVRYKAVSVMNVILLRTDAHTERETFGRAPIFESISQFLKREAGSHVQREALHLLFLLLNCPKLLSVFCSCCKEHSTANDDNNASTWKGFSTILEGLADCIACSANSIQDMELRKRAVIMLAFLASSGKPGFEILVNHNLPGEKNFIMLILQLLISEMDVEVSVPSEPAESIKTRTLLMREALILLNRLVSNTGYSAIVLRVLTASRDMASLTIDIVSRLSRKDQMPRLFDSMMIQPIRESEIVDLARVLKKRVFTYLGDEIP</sequence>
<keyword evidence="2" id="KW-1185">Reference proteome</keyword>
<dbReference type="STRING" id="180498.A0A067L7F7"/>